<feature type="domain" description="AMP-dependent synthetase/ligase" evidence="5">
    <location>
        <begin position="43"/>
        <end position="427"/>
    </location>
</feature>
<reference evidence="6" key="1">
    <citation type="submission" date="2010-07" db="EMBL/GenBank/DDBJ databases">
        <authorList>
            <person name="Yin X.H."/>
        </authorList>
    </citation>
    <scope>NUCLEOTIDE SEQUENCE</scope>
    <source>
        <strain evidence="6">ATCC 29814</strain>
    </source>
</reference>
<organism evidence="6">
    <name type="scientific">Streptomyces viridochromogenes</name>
    <dbReference type="NCBI Taxonomy" id="1938"/>
    <lineage>
        <taxon>Bacteria</taxon>
        <taxon>Bacillati</taxon>
        <taxon>Actinomycetota</taxon>
        <taxon>Actinomycetes</taxon>
        <taxon>Kitasatosporales</taxon>
        <taxon>Streptomycetaceae</taxon>
        <taxon>Streptomyces</taxon>
    </lineage>
</organism>
<dbReference type="InterPro" id="IPR042099">
    <property type="entry name" value="ANL_N_sf"/>
</dbReference>
<comment type="similarity">
    <text evidence="1">Belongs to the ATP-dependent AMP-binding enzyme family.</text>
</comment>
<protein>
    <submittedName>
        <fullName evidence="6">Acyl-CoA synthase</fullName>
    </submittedName>
</protein>
<evidence type="ECO:0000259" key="5">
    <source>
        <dbReference type="Pfam" id="PF00501"/>
    </source>
</evidence>
<dbReference type="PROSITE" id="PS00455">
    <property type="entry name" value="AMP_BINDING"/>
    <property type="match status" value="1"/>
</dbReference>
<proteinExistence type="inferred from homology"/>
<accession>G0WV76</accession>
<dbReference type="GO" id="GO:0006633">
    <property type="term" value="P:fatty acid biosynthetic process"/>
    <property type="evidence" value="ECO:0007669"/>
    <property type="project" value="TreeGrafter"/>
</dbReference>
<dbReference type="GO" id="GO:0071766">
    <property type="term" value="P:Actinobacterium-type cell wall biogenesis"/>
    <property type="evidence" value="ECO:0007669"/>
    <property type="project" value="UniProtKB-ARBA"/>
</dbReference>
<evidence type="ECO:0000256" key="4">
    <source>
        <dbReference type="ARBA" id="ARBA00023098"/>
    </source>
</evidence>
<dbReference type="GO" id="GO:0016874">
    <property type="term" value="F:ligase activity"/>
    <property type="evidence" value="ECO:0007669"/>
    <property type="project" value="UniProtKB-KW"/>
</dbReference>
<dbReference type="Pfam" id="PF00501">
    <property type="entry name" value="AMP-binding"/>
    <property type="match status" value="1"/>
</dbReference>
<dbReference type="FunFam" id="3.40.50.12780:FF:000013">
    <property type="entry name" value="Long-chain-fatty-acid--AMP ligase FadD32"/>
    <property type="match status" value="1"/>
</dbReference>
<dbReference type="InterPro" id="IPR000873">
    <property type="entry name" value="AMP-dep_synth/lig_dom"/>
</dbReference>
<dbReference type="SUPFAM" id="SSF56801">
    <property type="entry name" value="Acetyl-CoA synthetase-like"/>
    <property type="match status" value="1"/>
</dbReference>
<evidence type="ECO:0000313" key="6">
    <source>
        <dbReference type="EMBL" id="AEF16021.1"/>
    </source>
</evidence>
<dbReference type="GO" id="GO:0005886">
    <property type="term" value="C:plasma membrane"/>
    <property type="evidence" value="ECO:0007669"/>
    <property type="project" value="TreeGrafter"/>
</dbReference>
<dbReference type="EMBL" id="HM756254">
    <property type="protein sequence ID" value="AEF16021.1"/>
    <property type="molecule type" value="Genomic_DNA"/>
</dbReference>
<evidence type="ECO:0000256" key="3">
    <source>
        <dbReference type="ARBA" id="ARBA00022832"/>
    </source>
</evidence>
<dbReference type="PANTHER" id="PTHR22754">
    <property type="entry name" value="DISCO-INTERACTING PROTEIN 2 DIP2 -RELATED"/>
    <property type="match status" value="1"/>
</dbReference>
<dbReference type="InterPro" id="IPR020845">
    <property type="entry name" value="AMP-binding_CS"/>
</dbReference>
<keyword evidence="3" id="KW-0276">Fatty acid metabolism</keyword>
<dbReference type="PANTHER" id="PTHR22754:SF32">
    <property type="entry name" value="DISCO-INTERACTING PROTEIN 2"/>
    <property type="match status" value="1"/>
</dbReference>
<name>G0WV76_STRVR</name>
<dbReference type="CDD" id="cd05931">
    <property type="entry name" value="FAAL"/>
    <property type="match status" value="1"/>
</dbReference>
<dbReference type="Gene3D" id="3.30.300.30">
    <property type="match status" value="1"/>
</dbReference>
<evidence type="ECO:0000256" key="1">
    <source>
        <dbReference type="ARBA" id="ARBA00006432"/>
    </source>
</evidence>
<sequence>MAGIVTAPSVTAVLRAHAENRQEKQAAAFVTDGFMADPFAADPARADAVRWLDYAGLDEGARRVAVRLRAAGVTPGDRVVLLHPAGLPFLTAFFGCLYAGVVAVPSSLPGRYRHERHRVRRIVADSGAAVILTDTATRGEVETWMAEEGLGEVPLLVSDEDTEDGPDPDGWTMPDTRHDTLAVLQYTSGSTGDPKGVMISHGNLLHNSARLIDALGMDDNFAAGGWIPHFHDMGLMGSILPQLMTGSTTVLMSPTTFLKRPHLWLHMIDRFDLKASAAPDFAYDVCSRRVTEAQSEGLDLSRWHYALDGSEPVRAAVLDRFHRRFARHGLRADALAPVYGMAEATLFISGSFRTERRVVEVSAELLERHEFRPAVTAADEPLREVVSCGPPLGAEVRVVAPDTLRVLPDGSVGEIWVRGDIVGKGYFNREATNEAEFRATTADGDSGYLRTGDLGALHDGELYITGRIKDVLNLRGRNLYPQDIEHELRADRPELGNLVGACFAVPGEGPQGDDVLVVTHEVRGIKEEERLRELAAEMRLTVAREFGAPVGAVLLLRPGGVRRTTSGKIQRSAMRELFKAGELEPTYADYQPSLLRRPAPRTAEATA</sequence>
<dbReference type="InterPro" id="IPR045851">
    <property type="entry name" value="AMP-bd_C_sf"/>
</dbReference>
<keyword evidence="2" id="KW-0436">Ligase</keyword>
<dbReference type="AlphaFoldDB" id="G0WV76"/>
<dbReference type="InterPro" id="IPR040097">
    <property type="entry name" value="FAAL/FAAC"/>
</dbReference>
<reference evidence="6" key="2">
    <citation type="journal article" date="2011" name="Gene">
        <title>Molecular cloning and identification of the laspartomycin biosynthetic gene cluster from Streptomyces viridochromogenes.</title>
        <authorList>
            <person name="Wang Y."/>
            <person name="Chen Y."/>
            <person name="Shen Q."/>
            <person name="Yin X."/>
        </authorList>
    </citation>
    <scope>NUCLEOTIDE SEQUENCE</scope>
    <source>
        <strain evidence="6">ATCC 29814</strain>
    </source>
</reference>
<keyword evidence="4" id="KW-0443">Lipid metabolism</keyword>
<dbReference type="Gene3D" id="3.40.50.12780">
    <property type="entry name" value="N-terminal domain of ligase-like"/>
    <property type="match status" value="1"/>
</dbReference>
<evidence type="ECO:0000256" key="2">
    <source>
        <dbReference type="ARBA" id="ARBA00022598"/>
    </source>
</evidence>
<dbReference type="GO" id="GO:0070566">
    <property type="term" value="F:adenylyltransferase activity"/>
    <property type="evidence" value="ECO:0007669"/>
    <property type="project" value="TreeGrafter"/>
</dbReference>